<dbReference type="CDD" id="cd00383">
    <property type="entry name" value="trans_reg_C"/>
    <property type="match status" value="1"/>
</dbReference>
<dbReference type="SUPFAM" id="SSF46894">
    <property type="entry name" value="C-terminal effector domain of the bipartite response regulators"/>
    <property type="match status" value="1"/>
</dbReference>
<organism evidence="7 8">
    <name type="scientific">Svornostia abyssi</name>
    <dbReference type="NCBI Taxonomy" id="2898438"/>
    <lineage>
        <taxon>Bacteria</taxon>
        <taxon>Bacillati</taxon>
        <taxon>Actinomycetota</taxon>
        <taxon>Thermoleophilia</taxon>
        <taxon>Solirubrobacterales</taxon>
        <taxon>Baekduiaceae</taxon>
        <taxon>Svornostia</taxon>
    </lineage>
</organism>
<evidence type="ECO:0000256" key="3">
    <source>
        <dbReference type="ARBA" id="ARBA00023125"/>
    </source>
</evidence>
<dbReference type="Pfam" id="PF00486">
    <property type="entry name" value="Trans_reg_C"/>
    <property type="match status" value="1"/>
</dbReference>
<evidence type="ECO:0000313" key="8">
    <source>
        <dbReference type="Proteomes" id="UP001058860"/>
    </source>
</evidence>
<feature type="DNA-binding region" description="OmpR/PhoB-type" evidence="5">
    <location>
        <begin position="122"/>
        <end position="219"/>
    </location>
</feature>
<dbReference type="Proteomes" id="UP001058860">
    <property type="component" value="Chromosome"/>
</dbReference>
<dbReference type="RefSeq" id="WP_353863678.1">
    <property type="nucleotide sequence ID" value="NZ_CP088295.1"/>
</dbReference>
<keyword evidence="3 5" id="KW-0238">DNA-binding</keyword>
<dbReference type="Gene3D" id="1.10.10.10">
    <property type="entry name" value="Winged helix-like DNA-binding domain superfamily/Winged helix DNA-binding domain"/>
    <property type="match status" value="1"/>
</dbReference>
<dbReference type="PROSITE" id="PS51755">
    <property type="entry name" value="OMPR_PHOB"/>
    <property type="match status" value="1"/>
</dbReference>
<dbReference type="InterPro" id="IPR039420">
    <property type="entry name" value="WalR-like"/>
</dbReference>
<name>A0ABY5PEQ8_9ACTN</name>
<evidence type="ECO:0000256" key="5">
    <source>
        <dbReference type="PROSITE-ProRule" id="PRU01091"/>
    </source>
</evidence>
<protein>
    <submittedName>
        <fullName evidence="7">Winged helix-turn-helix domain-containing protein</fullName>
    </submittedName>
</protein>
<evidence type="ECO:0000256" key="2">
    <source>
        <dbReference type="ARBA" id="ARBA00023015"/>
    </source>
</evidence>
<evidence type="ECO:0000313" key="7">
    <source>
        <dbReference type="EMBL" id="UUY03166.1"/>
    </source>
</evidence>
<keyword evidence="8" id="KW-1185">Reference proteome</keyword>
<evidence type="ECO:0000256" key="1">
    <source>
        <dbReference type="ARBA" id="ARBA00022553"/>
    </source>
</evidence>
<evidence type="ECO:0000259" key="6">
    <source>
        <dbReference type="PROSITE" id="PS51755"/>
    </source>
</evidence>
<dbReference type="PANTHER" id="PTHR48111">
    <property type="entry name" value="REGULATOR OF RPOS"/>
    <property type="match status" value="1"/>
</dbReference>
<keyword evidence="1" id="KW-0597">Phosphoprotein</keyword>
<gene>
    <name evidence="7" type="ORF">LRS13_21225</name>
</gene>
<feature type="domain" description="OmpR/PhoB-type" evidence="6">
    <location>
        <begin position="122"/>
        <end position="219"/>
    </location>
</feature>
<dbReference type="InterPro" id="IPR036388">
    <property type="entry name" value="WH-like_DNA-bd_sf"/>
</dbReference>
<reference evidence="8" key="1">
    <citation type="submission" date="2021-11" db="EMBL/GenBank/DDBJ databases">
        <title>Cultivation dependent microbiological survey of springs from the worlds oldest radium mine currently devoted to the extraction of radon-saturated water.</title>
        <authorList>
            <person name="Kapinusova G."/>
            <person name="Smrhova T."/>
            <person name="Strejcek M."/>
            <person name="Suman J."/>
            <person name="Jani K."/>
            <person name="Pajer P."/>
            <person name="Uhlik O."/>
        </authorList>
    </citation>
    <scope>NUCLEOTIDE SEQUENCE [LARGE SCALE GENOMIC DNA]</scope>
    <source>
        <strain evidence="8">J379</strain>
    </source>
</reference>
<dbReference type="InterPro" id="IPR001867">
    <property type="entry name" value="OmpR/PhoB-type_DNA-bd"/>
</dbReference>
<sequence length="220" mass="23962">MSDAWIYGEANGPAGSTARLLAELGFSPHRLTANGSLRPDDAPGRSPAVVVVVAPTGDICERLSQDEELADVPVLVAVEAEHLDLGEGIADGHELLVHPFSAAELHARIARARRALHGVDHGDVVRCGSLEVNLATYQVTIGGKPVDFTFMEYELLKFFATHPGRVFSREALLSRVWGYDYYGGARTVDVHVRRLRAKLGQEHAGRIKTVRSVGYRWEGA</sequence>
<dbReference type="InterPro" id="IPR016032">
    <property type="entry name" value="Sig_transdc_resp-reg_C-effctor"/>
</dbReference>
<proteinExistence type="predicted"/>
<dbReference type="EMBL" id="CP088295">
    <property type="protein sequence ID" value="UUY03166.1"/>
    <property type="molecule type" value="Genomic_DNA"/>
</dbReference>
<keyword evidence="4" id="KW-0804">Transcription</keyword>
<accession>A0ABY5PEQ8</accession>
<keyword evidence="2" id="KW-0805">Transcription regulation</keyword>
<dbReference type="SMART" id="SM00862">
    <property type="entry name" value="Trans_reg_C"/>
    <property type="match status" value="1"/>
</dbReference>
<dbReference type="PANTHER" id="PTHR48111:SF4">
    <property type="entry name" value="DNA-BINDING DUAL TRANSCRIPTIONAL REGULATOR OMPR"/>
    <property type="match status" value="1"/>
</dbReference>
<evidence type="ECO:0000256" key="4">
    <source>
        <dbReference type="ARBA" id="ARBA00023163"/>
    </source>
</evidence>